<proteinExistence type="inferred from homology"/>
<sequence>MTRINQVAAVVPAAGVGSRMQSACPKQYLSLNGETVLQHSVKALSQDPRITHIYIAVSADDPYFASQEFANSVQITRVTGGASRAASVQAGVAAAVADGYDWVAVHDAARPCLSATELSAVLDGALADPVGALLALPVADTLKRADSAQRSGATVARDGLWQALTPQVFRSRQLLTGLEQLGADNPQLTDEASVLEAIGQQPRLIQGKRSNIKITLPGDEQLAQLWLQATTRDS</sequence>
<dbReference type="CDD" id="cd02516">
    <property type="entry name" value="CDP-ME_synthetase"/>
    <property type="match status" value="1"/>
</dbReference>
<dbReference type="EMBL" id="PIPY01000013">
    <property type="protein sequence ID" value="RUO57868.1"/>
    <property type="molecule type" value="Genomic_DNA"/>
</dbReference>
<name>A0A432YA72_9GAMM</name>
<protein>
    <recommendedName>
        <fullName evidence="3">2-C-methyl-D-erythritol 4-phosphate cytidylyltransferase</fullName>
        <ecNumber evidence="3">2.7.7.60</ecNumber>
    </recommendedName>
    <alternativeName>
        <fullName evidence="3">4-diphosphocytidyl-2C-methyl-D-erythritol synthase</fullName>
    </alternativeName>
    <alternativeName>
        <fullName evidence="3">MEP cytidylyltransferase</fullName>
        <shortName evidence="3">MCT</shortName>
    </alternativeName>
</protein>
<dbReference type="OrthoDB" id="9806837at2"/>
<reference evidence="5" key="1">
    <citation type="journal article" date="2018" name="Front. Microbiol.">
        <title>Genome-Based Analysis Reveals the Taxonomy and Diversity of the Family Idiomarinaceae.</title>
        <authorList>
            <person name="Liu Y."/>
            <person name="Lai Q."/>
            <person name="Shao Z."/>
        </authorList>
    </citation>
    <scope>NUCLEOTIDE SEQUENCE [LARGE SCALE GENOMIC DNA]</scope>
    <source>
        <strain evidence="5">CVS-6</strain>
    </source>
</reference>
<organism evidence="4 5">
    <name type="scientific">Pseudidiomarina insulisalsae</name>
    <dbReference type="NCBI Taxonomy" id="575789"/>
    <lineage>
        <taxon>Bacteria</taxon>
        <taxon>Pseudomonadati</taxon>
        <taxon>Pseudomonadota</taxon>
        <taxon>Gammaproteobacteria</taxon>
        <taxon>Alteromonadales</taxon>
        <taxon>Idiomarinaceae</taxon>
        <taxon>Pseudidiomarina</taxon>
    </lineage>
</organism>
<dbReference type="GO" id="GO:0019288">
    <property type="term" value="P:isopentenyl diphosphate biosynthetic process, methylerythritol 4-phosphate pathway"/>
    <property type="evidence" value="ECO:0007669"/>
    <property type="project" value="UniProtKB-UniRule"/>
</dbReference>
<comment type="catalytic activity">
    <reaction evidence="3">
        <text>2-C-methyl-D-erythritol 4-phosphate + CTP + H(+) = 4-CDP-2-C-methyl-D-erythritol + diphosphate</text>
        <dbReference type="Rhea" id="RHEA:13429"/>
        <dbReference type="ChEBI" id="CHEBI:15378"/>
        <dbReference type="ChEBI" id="CHEBI:33019"/>
        <dbReference type="ChEBI" id="CHEBI:37563"/>
        <dbReference type="ChEBI" id="CHEBI:57823"/>
        <dbReference type="ChEBI" id="CHEBI:58262"/>
        <dbReference type="EC" id="2.7.7.60"/>
    </reaction>
</comment>
<dbReference type="NCBIfam" id="TIGR00453">
    <property type="entry name" value="ispD"/>
    <property type="match status" value="1"/>
</dbReference>
<dbReference type="InterPro" id="IPR001228">
    <property type="entry name" value="IspD"/>
</dbReference>
<dbReference type="SUPFAM" id="SSF53448">
    <property type="entry name" value="Nucleotide-diphospho-sugar transferases"/>
    <property type="match status" value="1"/>
</dbReference>
<evidence type="ECO:0000256" key="2">
    <source>
        <dbReference type="ARBA" id="ARBA00022695"/>
    </source>
</evidence>
<dbReference type="EC" id="2.7.7.60" evidence="3"/>
<comment type="pathway">
    <text evidence="3">Isoprenoid biosynthesis; isopentenyl diphosphate biosynthesis via DXP pathway; isopentenyl diphosphate from 1-deoxy-D-xylulose 5-phosphate: step 2/6.</text>
</comment>
<comment type="function">
    <text evidence="3">Catalyzes the formation of 4-diphosphocytidyl-2-C-methyl-D-erythritol from CTP and 2-C-methyl-D-erythritol 4-phosphate (MEP).</text>
</comment>
<dbReference type="GO" id="GO:0050518">
    <property type="term" value="F:2-C-methyl-D-erythritol 4-phosphate cytidylyltransferase activity"/>
    <property type="evidence" value="ECO:0007669"/>
    <property type="project" value="UniProtKB-UniRule"/>
</dbReference>
<dbReference type="PANTHER" id="PTHR32125">
    <property type="entry name" value="2-C-METHYL-D-ERYTHRITOL 4-PHOSPHATE CYTIDYLYLTRANSFERASE, CHLOROPLASTIC"/>
    <property type="match status" value="1"/>
</dbReference>
<evidence type="ECO:0000256" key="1">
    <source>
        <dbReference type="ARBA" id="ARBA00022679"/>
    </source>
</evidence>
<keyword evidence="5" id="KW-1185">Reference proteome</keyword>
<dbReference type="InterPro" id="IPR034683">
    <property type="entry name" value="IspD/TarI"/>
</dbReference>
<keyword evidence="1 3" id="KW-0808">Transferase</keyword>
<feature type="site" description="Transition state stabilizer" evidence="3">
    <location>
        <position position="26"/>
    </location>
</feature>
<dbReference type="Proteomes" id="UP000288259">
    <property type="component" value="Unassembled WGS sequence"/>
</dbReference>
<dbReference type="RefSeq" id="WP_126755377.1">
    <property type="nucleotide sequence ID" value="NZ_PIPY01000013.1"/>
</dbReference>
<comment type="caution">
    <text evidence="4">The sequence shown here is derived from an EMBL/GenBank/DDBJ whole genome shotgun (WGS) entry which is preliminary data.</text>
</comment>
<keyword evidence="3" id="KW-0414">Isoprene biosynthesis</keyword>
<feature type="site" description="Transition state stabilizer" evidence="3">
    <location>
        <position position="19"/>
    </location>
</feature>
<dbReference type="InterPro" id="IPR050088">
    <property type="entry name" value="IspD/TarI_cytidylyltransf_bact"/>
</dbReference>
<evidence type="ECO:0000313" key="4">
    <source>
        <dbReference type="EMBL" id="RUO57868.1"/>
    </source>
</evidence>
<feature type="site" description="Positions MEP for the nucleophilic attack" evidence="3">
    <location>
        <position position="213"/>
    </location>
</feature>
<evidence type="ECO:0000256" key="3">
    <source>
        <dbReference type="HAMAP-Rule" id="MF_00108"/>
    </source>
</evidence>
<comment type="similarity">
    <text evidence="3">Belongs to the IspD/TarI cytidylyltransferase family. IspD subfamily.</text>
</comment>
<dbReference type="PANTHER" id="PTHR32125:SF4">
    <property type="entry name" value="2-C-METHYL-D-ERYTHRITOL 4-PHOSPHATE CYTIDYLYLTRANSFERASE, CHLOROPLASTIC"/>
    <property type="match status" value="1"/>
</dbReference>
<dbReference type="HAMAP" id="MF_00108">
    <property type="entry name" value="IspD"/>
    <property type="match status" value="1"/>
</dbReference>
<dbReference type="InterPro" id="IPR029044">
    <property type="entry name" value="Nucleotide-diphossugar_trans"/>
</dbReference>
<dbReference type="Gene3D" id="3.90.550.10">
    <property type="entry name" value="Spore Coat Polysaccharide Biosynthesis Protein SpsA, Chain A"/>
    <property type="match status" value="1"/>
</dbReference>
<keyword evidence="2 3" id="KW-0548">Nucleotidyltransferase</keyword>
<gene>
    <name evidence="3" type="primary">ispD</name>
    <name evidence="4" type="ORF">CWI71_11290</name>
</gene>
<dbReference type="AlphaFoldDB" id="A0A432YA72"/>
<dbReference type="Pfam" id="PF01128">
    <property type="entry name" value="IspD"/>
    <property type="match status" value="1"/>
</dbReference>
<evidence type="ECO:0000313" key="5">
    <source>
        <dbReference type="Proteomes" id="UP000288259"/>
    </source>
</evidence>
<dbReference type="FunFam" id="3.90.550.10:FF:000003">
    <property type="entry name" value="2-C-methyl-D-erythritol 4-phosphate cytidylyltransferase"/>
    <property type="match status" value="1"/>
</dbReference>
<dbReference type="UniPathway" id="UPA00056">
    <property type="reaction ID" value="UER00093"/>
</dbReference>
<accession>A0A432YA72</accession>
<feature type="site" description="Positions MEP for the nucleophilic attack" evidence="3">
    <location>
        <position position="157"/>
    </location>
</feature>